<dbReference type="EMBL" id="LM995447">
    <property type="protein sequence ID" value="CDZ24011.1"/>
    <property type="molecule type" value="Genomic_DNA"/>
</dbReference>
<dbReference type="Pfam" id="PF11213">
    <property type="entry name" value="DUF3006"/>
    <property type="match status" value="1"/>
</dbReference>
<protein>
    <recommendedName>
        <fullName evidence="3">DUF3006 domain-containing protein</fullName>
    </recommendedName>
</protein>
<dbReference type="PATRIC" id="fig|29343.3.peg.944"/>
<dbReference type="KEGG" id="ccel:CCDG5_0887"/>
<keyword evidence="2" id="KW-1185">Reference proteome</keyword>
<dbReference type="STRING" id="29343.CCDG5_0887"/>
<dbReference type="InterPro" id="IPR021377">
    <property type="entry name" value="DUF3006"/>
</dbReference>
<reference evidence="2" key="1">
    <citation type="submission" date="2014-07" db="EMBL/GenBank/DDBJ databases">
        <authorList>
            <person name="Wibberg D."/>
        </authorList>
    </citation>
    <scope>NUCLEOTIDE SEQUENCE [LARGE SCALE GENOMIC DNA]</scope>
    <source>
        <strain evidence="2">DG5</strain>
    </source>
</reference>
<sequence>METNMMHLKRYTFVRFEGEYGVLEDEYGRLYDVRREELADDLREGDILQEYEGKFIVNEEETAKQREKLKRIYDHIVKKY</sequence>
<gene>
    <name evidence="1" type="ORF">CCDG5_0887</name>
</gene>
<dbReference type="HOGENOM" id="CLU_181623_2_0_9"/>
<evidence type="ECO:0000313" key="2">
    <source>
        <dbReference type="Proteomes" id="UP000032431"/>
    </source>
</evidence>
<dbReference type="OrthoDB" id="164847at2"/>
<evidence type="ECO:0000313" key="1">
    <source>
        <dbReference type="EMBL" id="CDZ24011.1"/>
    </source>
</evidence>
<organism evidence="1 2">
    <name type="scientific">[Clostridium] cellulosi</name>
    <dbReference type="NCBI Taxonomy" id="29343"/>
    <lineage>
        <taxon>Bacteria</taxon>
        <taxon>Bacillati</taxon>
        <taxon>Bacillota</taxon>
        <taxon>Clostridia</taxon>
        <taxon>Eubacteriales</taxon>
        <taxon>Oscillospiraceae</taxon>
        <taxon>Oscillospiraceae incertae sedis</taxon>
    </lineage>
</organism>
<name>A0A078KK21_9FIRM</name>
<dbReference type="Proteomes" id="UP000032431">
    <property type="component" value="Chromosome I"/>
</dbReference>
<evidence type="ECO:0008006" key="3">
    <source>
        <dbReference type="Google" id="ProtNLM"/>
    </source>
</evidence>
<dbReference type="AlphaFoldDB" id="A0A078KK21"/>
<proteinExistence type="predicted"/>
<accession>A0A078KK21</accession>